<evidence type="ECO:0000256" key="2">
    <source>
        <dbReference type="SAM" id="MobiDB-lite"/>
    </source>
</evidence>
<feature type="compositionally biased region" description="Low complexity" evidence="2">
    <location>
        <begin position="11"/>
        <end position="27"/>
    </location>
</feature>
<sequence>MAGGQRCATDSGRPSSASSGGSAVSWEGGEEDFHSQMDENGIIGLDQAAEEGVWRGAGEEGERSPISHQDPLEGQSLHLSDLQDSQSPGEDSHALSLYDLDKQGSDSWVSEEDEGSWLIHRLPKRDRQLDMTEDEKDERDEEEEEEALRRTGESLSESLYPGAVGPRDRQHRTEVPDLRQGEEGEVSPAEHCHGDHRGEEGEVSPAEHCHGDHRGEEGEVSAVERCHGDHTGEVRAAERCHGDHRGGDAAVARIGRDPQGEGHEGGPPGDTLTAWPSSLPLRPALSAGTPEPSLGGSATSPGLPRWTASPGFKSRVERRCSPRSHGPTGGPLSESEPEGSWDRRAVTPVSHSLWPREELAQGNGEEEEEEQEEEQEEEEEQEQEQQPWKGAARSHPTSPLQRAAQLTNRHPPSVVSPPPSDPAPYIRRRGAAAGGSLKQGSPARCMQDSGRYGKGQLSYPLPDFSKVEPKVRFPKGGYKPPKSRGCPRRRGPAGERPLVFKSPADIVREVLGSSADAPSLSPAPVGPPRPLNATVPREFRSPQQASVLVHQLQEDYHRLLTKYAEAENTIDRLRLEAKVGLYSDPPEPSHPDHTGTLPTGSKVMTLTFPQAQRAELDRSAARPEPDMGGSPTVPSAAANASSCSPPLGPRFGEQLTEALSGQAGRFHMQVDSFEELLRAGRLTPFEQLKGLSCLAQGQGLLEKGYLGAREEHRLLQQQGRDTGPFDPHREVEGEIFRSGMRLDELKEQVQPAAQVLPDATAPPSPPLGLEPTAWPSGASAPSSRPESPLFPTGGEGGMFTAVAVSSASGESDGEHEVEGDKRPSPPPWAQCHRQQHGEGDLSHLPYHSPYFGGPPGPLDLGRREGLTHQAAACSPPPGADGIAAGPGRTAADEDRLTPEEGALTSLPGHSQQEPLPRSPSFPWRQDQDVSRGGVESRSGSPTSVGERATSQGRPSKPRAALAERAPPQDGIVSPATDSGFVGSESSHLNLTAPSPAQQGATESPPSSLEVGGENTPPISAQPRPGSAPLGTTLQDHSRVVPGNPEVPPSGGKSRLAPPSSPGLWPSCSSGTSELGPQSDRSLSASEGEGEDRSVRHTQSANRCRAPAPAELHRYGDPFRVRGSGQPTDRRKAIQSLQADMSRLKEQLEGCLRRREPSCPVTALPLVPEDPLHSQHFTAPYSRFPRYQEDERREDREVEEEEETEEEEEEEEVEGRKTCNKSSPPAPHLRAQLDITSDAEYSQTTSKSQPSKRPYTGQRYSLPVSAGHDEVEQRERRSHARPDHAPNNADGNSRSERHHCAFSDQRLTGSPPAGTGPSHSSSFSSGERAIGAPPPPILHPVHPARVRAAPGTRPDQAFQRTGPQAPPHRLAGQRAPPAGRTEVCSWQPHPLLCWAVYPWCSVCQSAHQCCTTPPPSPRPPLLTHSPCTCHWTGEGRSALARPHPPSGPAVPQQLSVPRHRGSPTHEDVIAAHGPLALHQPPPPGGAVALVDPH</sequence>
<feature type="region of interest" description="Disordered" evidence="2">
    <location>
        <begin position="581"/>
        <end position="601"/>
    </location>
</feature>
<feature type="compositionally biased region" description="Basic and acidic residues" evidence="2">
    <location>
        <begin position="1266"/>
        <end position="1283"/>
    </location>
</feature>
<comment type="caution">
    <text evidence="4">The sequence shown here is derived from an EMBL/GenBank/DDBJ whole genome shotgun (WGS) entry which is preliminary data.</text>
</comment>
<feature type="compositionally biased region" description="Polar residues" evidence="2">
    <location>
        <begin position="395"/>
        <end position="410"/>
    </location>
</feature>
<feature type="compositionally biased region" description="Basic and acidic residues" evidence="2">
    <location>
        <begin position="1185"/>
        <end position="1195"/>
    </location>
</feature>
<feature type="compositionally biased region" description="Basic and acidic residues" evidence="2">
    <location>
        <begin position="614"/>
        <end position="625"/>
    </location>
</feature>
<keyword evidence="1" id="KW-0175">Coiled coil</keyword>
<feature type="compositionally biased region" description="Acidic residues" evidence="2">
    <location>
        <begin position="131"/>
        <end position="146"/>
    </location>
</feature>
<evidence type="ECO:0000313" key="5">
    <source>
        <dbReference type="Proteomes" id="UP001221898"/>
    </source>
</evidence>
<dbReference type="GO" id="GO:0021849">
    <property type="term" value="P:neuroblast division in subventricular zone"/>
    <property type="evidence" value="ECO:0007669"/>
    <property type="project" value="TreeGrafter"/>
</dbReference>
<feature type="compositionally biased region" description="Acidic residues" evidence="2">
    <location>
        <begin position="1196"/>
        <end position="1212"/>
    </location>
</feature>
<name>A0AAD7WYG6_9TELE</name>
<dbReference type="PANTHER" id="PTHR21510:SF15">
    <property type="entry name" value="MICROTUBULE ORGANIZATION PROTEIN AKNA"/>
    <property type="match status" value="1"/>
</dbReference>
<feature type="compositionally biased region" description="Basic and acidic residues" evidence="2">
    <location>
        <begin position="166"/>
        <end position="221"/>
    </location>
</feature>
<feature type="compositionally biased region" description="Basic and acidic residues" evidence="2">
    <location>
        <begin position="237"/>
        <end position="247"/>
    </location>
</feature>
<feature type="region of interest" description="Disordered" evidence="2">
    <location>
        <begin position="614"/>
        <end position="652"/>
    </location>
</feature>
<dbReference type="Proteomes" id="UP001221898">
    <property type="component" value="Unassembled WGS sequence"/>
</dbReference>
<feature type="region of interest" description="Disordered" evidence="2">
    <location>
        <begin position="1437"/>
        <end position="1463"/>
    </location>
</feature>
<feature type="compositionally biased region" description="Low complexity" evidence="2">
    <location>
        <begin position="930"/>
        <end position="940"/>
    </location>
</feature>
<feature type="compositionally biased region" description="Low complexity" evidence="2">
    <location>
        <begin position="75"/>
        <end position="87"/>
    </location>
</feature>
<dbReference type="PANTHER" id="PTHR21510">
    <property type="entry name" value="AKNA DOMAIN-CONTAINING PROTEIN"/>
    <property type="match status" value="1"/>
</dbReference>
<dbReference type="InterPro" id="IPR022150">
    <property type="entry name" value="AKNA_dom"/>
</dbReference>
<dbReference type="GO" id="GO:0060234">
    <property type="term" value="P:neuroblast delamination"/>
    <property type="evidence" value="ECO:0007669"/>
    <property type="project" value="TreeGrafter"/>
</dbReference>
<feature type="region of interest" description="Disordered" evidence="2">
    <location>
        <begin position="1"/>
        <end position="221"/>
    </location>
</feature>
<feature type="compositionally biased region" description="Polar residues" evidence="2">
    <location>
        <begin position="1066"/>
        <end position="1084"/>
    </location>
</feature>
<feature type="compositionally biased region" description="Polar residues" evidence="2">
    <location>
        <begin position="1238"/>
        <end position="1250"/>
    </location>
</feature>
<protein>
    <recommendedName>
        <fullName evidence="3">AKNA domain-containing protein</fullName>
    </recommendedName>
</protein>
<feature type="region of interest" description="Disordered" evidence="2">
    <location>
        <begin position="1163"/>
        <end position="1375"/>
    </location>
</feature>
<feature type="region of interest" description="Disordered" evidence="2">
    <location>
        <begin position="756"/>
        <end position="1128"/>
    </location>
</feature>
<evidence type="ECO:0000256" key="1">
    <source>
        <dbReference type="SAM" id="Coils"/>
    </source>
</evidence>
<dbReference type="GO" id="GO:0001837">
    <property type="term" value="P:epithelial to mesenchymal transition"/>
    <property type="evidence" value="ECO:0007669"/>
    <property type="project" value="TreeGrafter"/>
</dbReference>
<dbReference type="Pfam" id="PF12443">
    <property type="entry name" value="AKNA"/>
    <property type="match status" value="1"/>
</dbReference>
<accession>A0AAD7WYG6</accession>
<feature type="compositionally biased region" description="Basic residues" evidence="2">
    <location>
        <begin position="481"/>
        <end position="491"/>
    </location>
</feature>
<feature type="region of interest" description="Disordered" evidence="2">
    <location>
        <begin position="237"/>
        <end position="535"/>
    </location>
</feature>
<keyword evidence="5" id="KW-1185">Reference proteome</keyword>
<feature type="coiled-coil region" evidence="1">
    <location>
        <begin position="549"/>
        <end position="576"/>
    </location>
</feature>
<dbReference type="InterPro" id="IPR052655">
    <property type="entry name" value="AKNA_Centrosome-Trans_reg"/>
</dbReference>
<evidence type="ECO:0000313" key="4">
    <source>
        <dbReference type="EMBL" id="KAJ8413832.1"/>
    </source>
</evidence>
<feature type="compositionally biased region" description="Polar residues" evidence="2">
    <location>
        <begin position="983"/>
        <end position="1006"/>
    </location>
</feature>
<evidence type="ECO:0000259" key="3">
    <source>
        <dbReference type="Pfam" id="PF12443"/>
    </source>
</evidence>
<gene>
    <name evidence="4" type="ORF">AAFF_G00064300</name>
</gene>
<organism evidence="4 5">
    <name type="scientific">Aldrovandia affinis</name>
    <dbReference type="NCBI Taxonomy" id="143900"/>
    <lineage>
        <taxon>Eukaryota</taxon>
        <taxon>Metazoa</taxon>
        <taxon>Chordata</taxon>
        <taxon>Craniata</taxon>
        <taxon>Vertebrata</taxon>
        <taxon>Euteleostomi</taxon>
        <taxon>Actinopterygii</taxon>
        <taxon>Neopterygii</taxon>
        <taxon>Teleostei</taxon>
        <taxon>Notacanthiformes</taxon>
        <taxon>Halosauridae</taxon>
        <taxon>Aldrovandia</taxon>
    </lineage>
</organism>
<feature type="compositionally biased region" description="Low complexity" evidence="2">
    <location>
        <begin position="513"/>
        <end position="523"/>
    </location>
</feature>
<proteinExistence type="predicted"/>
<reference evidence="4" key="1">
    <citation type="journal article" date="2023" name="Science">
        <title>Genome structures resolve the early diversification of teleost fishes.</title>
        <authorList>
            <person name="Parey E."/>
            <person name="Louis A."/>
            <person name="Montfort J."/>
            <person name="Bouchez O."/>
            <person name="Roques C."/>
            <person name="Iampietro C."/>
            <person name="Lluch J."/>
            <person name="Castinel A."/>
            <person name="Donnadieu C."/>
            <person name="Desvignes T."/>
            <person name="Floi Bucao C."/>
            <person name="Jouanno E."/>
            <person name="Wen M."/>
            <person name="Mejri S."/>
            <person name="Dirks R."/>
            <person name="Jansen H."/>
            <person name="Henkel C."/>
            <person name="Chen W.J."/>
            <person name="Zahm M."/>
            <person name="Cabau C."/>
            <person name="Klopp C."/>
            <person name="Thompson A.W."/>
            <person name="Robinson-Rechavi M."/>
            <person name="Braasch I."/>
            <person name="Lecointre G."/>
            <person name="Bobe J."/>
            <person name="Postlethwait J.H."/>
            <person name="Berthelot C."/>
            <person name="Roest Crollius H."/>
            <person name="Guiguen Y."/>
        </authorList>
    </citation>
    <scope>NUCLEOTIDE SEQUENCE</scope>
    <source>
        <strain evidence="4">NC1722</strain>
    </source>
</reference>
<feature type="compositionally biased region" description="Basic and acidic residues" evidence="2">
    <location>
        <begin position="812"/>
        <end position="823"/>
    </location>
</feature>
<feature type="compositionally biased region" description="Basic and acidic residues" evidence="2">
    <location>
        <begin position="1110"/>
        <end position="1119"/>
    </location>
</feature>
<feature type="domain" description="AKNA" evidence="3">
    <location>
        <begin position="700"/>
        <end position="750"/>
    </location>
</feature>
<feature type="compositionally biased region" description="Low complexity" evidence="2">
    <location>
        <begin position="634"/>
        <end position="645"/>
    </location>
</feature>
<dbReference type="EMBL" id="JAINUG010000014">
    <property type="protein sequence ID" value="KAJ8413832.1"/>
    <property type="molecule type" value="Genomic_DNA"/>
</dbReference>
<feature type="compositionally biased region" description="Basic and acidic residues" evidence="2">
    <location>
        <begin position="254"/>
        <end position="264"/>
    </location>
</feature>
<dbReference type="GO" id="GO:0005813">
    <property type="term" value="C:centrosome"/>
    <property type="evidence" value="ECO:0007669"/>
    <property type="project" value="TreeGrafter"/>
</dbReference>
<feature type="compositionally biased region" description="Acidic residues" evidence="2">
    <location>
        <begin position="364"/>
        <end position="383"/>
    </location>
</feature>